<dbReference type="Proteomes" id="UP000265540">
    <property type="component" value="Unassembled WGS sequence"/>
</dbReference>
<reference evidence="1 2" key="1">
    <citation type="journal article" date="2017" name="ISME J.">
        <title>Energy and carbon metabolisms in a deep terrestrial subsurface fluid microbial community.</title>
        <authorList>
            <person name="Momper L."/>
            <person name="Jungbluth S.P."/>
            <person name="Lee M.D."/>
            <person name="Amend J.P."/>
        </authorList>
    </citation>
    <scope>NUCLEOTIDE SEQUENCE [LARGE SCALE GENOMIC DNA]</scope>
    <source>
        <strain evidence="1">SURF_46</strain>
    </source>
</reference>
<name>A0A3A4ZCG8_UNCKA</name>
<sequence length="82" mass="8896">MVVPGLNTLLITVASGLEVKFDFVGLLIALRKIKVRVTTVPKSINKKAGLQRILSMGILLVLRFARITGYYVTNALDVAIIG</sequence>
<accession>A0A3A4ZCG8</accession>
<comment type="caution">
    <text evidence="1">The sequence shown here is derived from an EMBL/GenBank/DDBJ whole genome shotgun (WGS) entry which is preliminary data.</text>
</comment>
<organism evidence="1 2">
    <name type="scientific">candidate division WWE3 bacterium</name>
    <dbReference type="NCBI Taxonomy" id="2053526"/>
    <lineage>
        <taxon>Bacteria</taxon>
        <taxon>Katanobacteria</taxon>
    </lineage>
</organism>
<dbReference type="AlphaFoldDB" id="A0A3A4ZCG8"/>
<gene>
    <name evidence="1" type="ORF">C4561_03380</name>
</gene>
<evidence type="ECO:0000313" key="2">
    <source>
        <dbReference type="Proteomes" id="UP000265540"/>
    </source>
</evidence>
<evidence type="ECO:0000313" key="1">
    <source>
        <dbReference type="EMBL" id="RJR26798.1"/>
    </source>
</evidence>
<proteinExistence type="predicted"/>
<protein>
    <submittedName>
        <fullName evidence="1">Uncharacterized protein</fullName>
    </submittedName>
</protein>
<dbReference type="EMBL" id="QZJF01000017">
    <property type="protein sequence ID" value="RJR26798.1"/>
    <property type="molecule type" value="Genomic_DNA"/>
</dbReference>